<keyword evidence="5 9" id="KW-1133">Transmembrane helix</keyword>
<feature type="transmembrane region" description="Helical" evidence="9">
    <location>
        <begin position="127"/>
        <end position="148"/>
    </location>
</feature>
<accession>A0A8K0K518</accession>
<evidence type="ECO:0000313" key="10">
    <source>
        <dbReference type="EMBL" id="KAG8227817.1"/>
    </source>
</evidence>
<feature type="transmembrane region" description="Helical" evidence="9">
    <location>
        <begin position="73"/>
        <end position="93"/>
    </location>
</feature>
<reference evidence="10" key="2">
    <citation type="submission" date="2017-10" db="EMBL/GenBank/DDBJ databases">
        <title>Ladona fulva Genome sequencing and assembly.</title>
        <authorList>
            <person name="Murali S."/>
            <person name="Richards S."/>
            <person name="Bandaranaike D."/>
            <person name="Bellair M."/>
            <person name="Blankenburg K."/>
            <person name="Chao H."/>
            <person name="Dinh H."/>
            <person name="Doddapaneni H."/>
            <person name="Dugan-Rocha S."/>
            <person name="Elkadiri S."/>
            <person name="Gnanaolivu R."/>
            <person name="Hernandez B."/>
            <person name="Skinner E."/>
            <person name="Javaid M."/>
            <person name="Lee S."/>
            <person name="Li M."/>
            <person name="Ming W."/>
            <person name="Munidasa M."/>
            <person name="Muniz J."/>
            <person name="Nguyen L."/>
            <person name="Hughes D."/>
            <person name="Osuji N."/>
            <person name="Pu L.-L."/>
            <person name="Puazo M."/>
            <person name="Qu C."/>
            <person name="Quiroz J."/>
            <person name="Raj R."/>
            <person name="Weissenberger G."/>
            <person name="Xin Y."/>
            <person name="Zou X."/>
            <person name="Han Y."/>
            <person name="Worley K."/>
            <person name="Muzny D."/>
            <person name="Gibbs R."/>
        </authorList>
    </citation>
    <scope>NUCLEOTIDE SEQUENCE</scope>
    <source>
        <strain evidence="10">Sampled in the wild</strain>
    </source>
</reference>
<dbReference type="NCBIfam" id="TIGR00861">
    <property type="entry name" value="MIP"/>
    <property type="match status" value="1"/>
</dbReference>
<evidence type="ECO:0000256" key="9">
    <source>
        <dbReference type="SAM" id="Phobius"/>
    </source>
</evidence>
<evidence type="ECO:0000256" key="1">
    <source>
        <dbReference type="ARBA" id="ARBA00004141"/>
    </source>
</evidence>
<dbReference type="InterPro" id="IPR022357">
    <property type="entry name" value="MIP_CS"/>
</dbReference>
<proteinExistence type="inferred from homology"/>
<feature type="transmembrane region" description="Helical" evidence="9">
    <location>
        <begin position="160"/>
        <end position="184"/>
    </location>
</feature>
<keyword evidence="4 8" id="KW-0812">Transmembrane</keyword>
<dbReference type="Pfam" id="PF00230">
    <property type="entry name" value="MIP"/>
    <property type="match status" value="1"/>
</dbReference>
<dbReference type="GO" id="GO:0015250">
    <property type="term" value="F:water channel activity"/>
    <property type="evidence" value="ECO:0007669"/>
    <property type="project" value="TreeGrafter"/>
</dbReference>
<evidence type="ECO:0000313" key="11">
    <source>
        <dbReference type="Proteomes" id="UP000792457"/>
    </source>
</evidence>
<evidence type="ECO:0000256" key="4">
    <source>
        <dbReference type="ARBA" id="ARBA00022692"/>
    </source>
</evidence>
<keyword evidence="6 9" id="KW-0472">Membrane</keyword>
<gene>
    <name evidence="10" type="ORF">J437_LFUL010975</name>
</gene>
<dbReference type="Proteomes" id="UP000792457">
    <property type="component" value="Unassembled WGS sequence"/>
</dbReference>
<dbReference type="AlphaFoldDB" id="A0A8K0K518"/>
<feature type="transmembrane region" description="Helical" evidence="9">
    <location>
        <begin position="28"/>
        <end position="61"/>
    </location>
</feature>
<evidence type="ECO:0000256" key="2">
    <source>
        <dbReference type="ARBA" id="ARBA00006175"/>
    </source>
</evidence>
<dbReference type="GO" id="GO:0016323">
    <property type="term" value="C:basolateral plasma membrane"/>
    <property type="evidence" value="ECO:0007669"/>
    <property type="project" value="TreeGrafter"/>
</dbReference>
<comment type="subcellular location">
    <subcellularLocation>
        <location evidence="1">Membrane</location>
        <topology evidence="1">Multi-pass membrane protein</topology>
    </subcellularLocation>
</comment>
<dbReference type="EMBL" id="KZ308342">
    <property type="protein sequence ID" value="KAG8227817.1"/>
    <property type="molecule type" value="Genomic_DNA"/>
</dbReference>
<dbReference type="PRINTS" id="PR00783">
    <property type="entry name" value="MINTRINSICP"/>
</dbReference>
<dbReference type="InterPro" id="IPR023271">
    <property type="entry name" value="Aquaporin-like"/>
</dbReference>
<keyword evidence="11" id="KW-1185">Reference proteome</keyword>
<sequence length="243" mass="25644">MVNFIGDCSVAQSVLSHTANGGFLSINFAWGLAVMLGALISGGVSGGHINPAVTLAMAIIGKFSWKKVPHYILAQYIGAFFASACVYLIYLGIPLSSDALDAFDGGVRAVPDTAGIFATYPADHLSLLIGFCDQVLGTFILLLAVCAITDKKNMQVPQGLVPLLIGLVVVAIGASLGFNCGYAINPARDLAPRLFTLAAGWGLKTFTYKAWWWVPILGPHVGAILGAGLYAFMVEFHWPPEGL</sequence>
<dbReference type="SUPFAM" id="SSF81338">
    <property type="entry name" value="Aquaporin-like"/>
    <property type="match status" value="1"/>
</dbReference>
<dbReference type="PROSITE" id="PS00221">
    <property type="entry name" value="MIP"/>
    <property type="match status" value="1"/>
</dbReference>
<evidence type="ECO:0000256" key="5">
    <source>
        <dbReference type="ARBA" id="ARBA00022989"/>
    </source>
</evidence>
<dbReference type="Gene3D" id="1.20.1080.10">
    <property type="entry name" value="Glycerol uptake facilitator protein"/>
    <property type="match status" value="1"/>
</dbReference>
<comment type="caution">
    <text evidence="10">The sequence shown here is derived from an EMBL/GenBank/DDBJ whole genome shotgun (WGS) entry which is preliminary data.</text>
</comment>
<dbReference type="InterPro" id="IPR050363">
    <property type="entry name" value="MIP/Aquaporin"/>
</dbReference>
<evidence type="ECO:0000256" key="6">
    <source>
        <dbReference type="ARBA" id="ARBA00023136"/>
    </source>
</evidence>
<protein>
    <submittedName>
        <fullName evidence="10">Uncharacterized protein</fullName>
    </submittedName>
</protein>
<evidence type="ECO:0000256" key="3">
    <source>
        <dbReference type="ARBA" id="ARBA00022448"/>
    </source>
</evidence>
<dbReference type="CDD" id="cd00333">
    <property type="entry name" value="MIP"/>
    <property type="match status" value="1"/>
</dbReference>
<comment type="function">
    <text evidence="7">Aquaglyceroporin that may modulate the water content and osmolytes during anhydrobiosis.</text>
</comment>
<name>A0A8K0K518_LADFU</name>
<dbReference type="PANTHER" id="PTHR43829:SF9">
    <property type="entry name" value="AQUAPORIN-9"/>
    <property type="match status" value="1"/>
</dbReference>
<evidence type="ECO:0000256" key="7">
    <source>
        <dbReference type="ARBA" id="ARBA00045280"/>
    </source>
</evidence>
<comment type="similarity">
    <text evidence="2 8">Belongs to the MIP/aquaporin (TC 1.A.8) family.</text>
</comment>
<dbReference type="GO" id="GO:0015254">
    <property type="term" value="F:glycerol channel activity"/>
    <property type="evidence" value="ECO:0007669"/>
    <property type="project" value="TreeGrafter"/>
</dbReference>
<evidence type="ECO:0000256" key="8">
    <source>
        <dbReference type="RuleBase" id="RU000477"/>
    </source>
</evidence>
<dbReference type="PANTHER" id="PTHR43829">
    <property type="entry name" value="AQUAPORIN OR AQUAGLYCEROPORIN RELATED"/>
    <property type="match status" value="1"/>
</dbReference>
<organism evidence="10 11">
    <name type="scientific">Ladona fulva</name>
    <name type="common">Scarce chaser dragonfly</name>
    <name type="synonym">Libellula fulva</name>
    <dbReference type="NCBI Taxonomy" id="123851"/>
    <lineage>
        <taxon>Eukaryota</taxon>
        <taxon>Metazoa</taxon>
        <taxon>Ecdysozoa</taxon>
        <taxon>Arthropoda</taxon>
        <taxon>Hexapoda</taxon>
        <taxon>Insecta</taxon>
        <taxon>Pterygota</taxon>
        <taxon>Palaeoptera</taxon>
        <taxon>Odonata</taxon>
        <taxon>Epiprocta</taxon>
        <taxon>Anisoptera</taxon>
        <taxon>Libelluloidea</taxon>
        <taxon>Libellulidae</taxon>
        <taxon>Ladona</taxon>
    </lineage>
</organism>
<reference evidence="10" key="1">
    <citation type="submission" date="2013-04" db="EMBL/GenBank/DDBJ databases">
        <authorList>
            <person name="Qu J."/>
            <person name="Murali S.C."/>
            <person name="Bandaranaike D."/>
            <person name="Bellair M."/>
            <person name="Blankenburg K."/>
            <person name="Chao H."/>
            <person name="Dinh H."/>
            <person name="Doddapaneni H."/>
            <person name="Downs B."/>
            <person name="Dugan-Rocha S."/>
            <person name="Elkadiri S."/>
            <person name="Gnanaolivu R.D."/>
            <person name="Hernandez B."/>
            <person name="Javaid M."/>
            <person name="Jayaseelan J.C."/>
            <person name="Lee S."/>
            <person name="Li M."/>
            <person name="Ming W."/>
            <person name="Munidasa M."/>
            <person name="Muniz J."/>
            <person name="Nguyen L."/>
            <person name="Ongeri F."/>
            <person name="Osuji N."/>
            <person name="Pu L.-L."/>
            <person name="Puazo M."/>
            <person name="Qu C."/>
            <person name="Quiroz J."/>
            <person name="Raj R."/>
            <person name="Weissenberger G."/>
            <person name="Xin Y."/>
            <person name="Zou X."/>
            <person name="Han Y."/>
            <person name="Richards S."/>
            <person name="Worley K."/>
            <person name="Muzny D."/>
            <person name="Gibbs R."/>
        </authorList>
    </citation>
    <scope>NUCLEOTIDE SEQUENCE</scope>
    <source>
        <strain evidence="10">Sampled in the wild</strain>
    </source>
</reference>
<keyword evidence="3 8" id="KW-0813">Transport</keyword>
<feature type="transmembrane region" description="Helical" evidence="9">
    <location>
        <begin position="210"/>
        <end position="233"/>
    </location>
</feature>
<dbReference type="InterPro" id="IPR000425">
    <property type="entry name" value="MIP"/>
</dbReference>
<dbReference type="OrthoDB" id="3222at2759"/>